<dbReference type="InterPro" id="IPR008254">
    <property type="entry name" value="Flavodoxin/NO_synth"/>
</dbReference>
<evidence type="ECO:0000313" key="3">
    <source>
        <dbReference type="EMBL" id="OLY78985.1"/>
    </source>
</evidence>
<reference evidence="3 4" key="1">
    <citation type="journal article" date="2016" name="Mol. Biol. Evol.">
        <title>Genome-Wide Survey of Gut Fungi (Harpellales) Reveals the First Horizontally Transferred Ubiquitin Gene from a Mosquito Host.</title>
        <authorList>
            <person name="Wang Y."/>
            <person name="White M.M."/>
            <person name="Kvist S."/>
            <person name="Moncalvo J.M."/>
        </authorList>
    </citation>
    <scope>NUCLEOTIDE SEQUENCE [LARGE SCALE GENOMIC DNA]</scope>
    <source>
        <strain evidence="3 4">ALG-7-W6</strain>
    </source>
</reference>
<organism evidence="3 4">
    <name type="scientific">Smittium mucronatum</name>
    <dbReference type="NCBI Taxonomy" id="133383"/>
    <lineage>
        <taxon>Eukaryota</taxon>
        <taxon>Fungi</taxon>
        <taxon>Fungi incertae sedis</taxon>
        <taxon>Zoopagomycota</taxon>
        <taxon>Kickxellomycotina</taxon>
        <taxon>Harpellomycetes</taxon>
        <taxon>Harpellales</taxon>
        <taxon>Legeriomycetaceae</taxon>
        <taxon>Smittium</taxon>
    </lineage>
</organism>
<dbReference type="Pfam" id="PF03358">
    <property type="entry name" value="FMN_red"/>
    <property type="match status" value="1"/>
</dbReference>
<dbReference type="PROSITE" id="PS50902">
    <property type="entry name" value="FLAVODOXIN_LIKE"/>
    <property type="match status" value="1"/>
</dbReference>
<dbReference type="PANTHER" id="PTHR30546">
    <property type="entry name" value="FLAVODOXIN-RELATED PROTEIN WRBA-RELATED"/>
    <property type="match status" value="1"/>
</dbReference>
<name>A0A1R0GQ15_9FUNG</name>
<dbReference type="InterPro" id="IPR005025">
    <property type="entry name" value="FMN_Rdtase-like_dom"/>
</dbReference>
<dbReference type="FunFam" id="3.40.50.360:FF:000001">
    <property type="entry name" value="NAD(P)H dehydrogenase (Quinone) FQR1-like"/>
    <property type="match status" value="1"/>
</dbReference>
<dbReference type="EMBL" id="LSSL01005170">
    <property type="protein sequence ID" value="OLY78985.1"/>
    <property type="molecule type" value="Genomic_DNA"/>
</dbReference>
<keyword evidence="4" id="KW-1185">Reference proteome</keyword>
<evidence type="ECO:0000259" key="2">
    <source>
        <dbReference type="PROSITE" id="PS50902"/>
    </source>
</evidence>
<protein>
    <submittedName>
        <fullName evidence="3">NAD(P)H dehydrogenase (Quinone) FQR1</fullName>
    </submittedName>
</protein>
<dbReference type="NCBIfam" id="TIGR01755">
    <property type="entry name" value="flav_wrbA"/>
    <property type="match status" value="1"/>
</dbReference>
<accession>A0A1R0GQ15</accession>
<dbReference type="InterPro" id="IPR010089">
    <property type="entry name" value="Flavoprotein_WrbA-like"/>
</dbReference>
<dbReference type="Gene3D" id="3.40.50.360">
    <property type="match status" value="1"/>
</dbReference>
<dbReference type="GO" id="GO:0010181">
    <property type="term" value="F:FMN binding"/>
    <property type="evidence" value="ECO:0007669"/>
    <property type="project" value="InterPro"/>
</dbReference>
<feature type="domain" description="Flavodoxin-like" evidence="2">
    <location>
        <begin position="6"/>
        <end position="194"/>
    </location>
</feature>
<dbReference type="PANTHER" id="PTHR30546:SF23">
    <property type="entry name" value="FLAVOPROTEIN-LIKE PROTEIN YCP4-RELATED"/>
    <property type="match status" value="1"/>
</dbReference>
<dbReference type="OrthoDB" id="504689at2759"/>
<evidence type="ECO:0000313" key="4">
    <source>
        <dbReference type="Proteomes" id="UP000187455"/>
    </source>
</evidence>
<dbReference type="AlphaFoldDB" id="A0A1R0GQ15"/>
<dbReference type="InterPro" id="IPR029039">
    <property type="entry name" value="Flavoprotein-like_sf"/>
</dbReference>
<dbReference type="GO" id="GO:0016020">
    <property type="term" value="C:membrane"/>
    <property type="evidence" value="ECO:0007669"/>
    <property type="project" value="TreeGrafter"/>
</dbReference>
<proteinExistence type="inferred from homology"/>
<evidence type="ECO:0000256" key="1">
    <source>
        <dbReference type="ARBA" id="ARBA00006961"/>
    </source>
</evidence>
<dbReference type="GO" id="GO:0003955">
    <property type="term" value="F:NAD(P)H dehydrogenase (quinone) activity"/>
    <property type="evidence" value="ECO:0007669"/>
    <property type="project" value="InterPro"/>
</dbReference>
<dbReference type="SUPFAM" id="SSF52218">
    <property type="entry name" value="Flavoproteins"/>
    <property type="match status" value="1"/>
</dbReference>
<gene>
    <name evidence="3" type="ORF">AYI68_g6956</name>
</gene>
<dbReference type="Proteomes" id="UP000187455">
    <property type="component" value="Unassembled WGS sequence"/>
</dbReference>
<dbReference type="NCBIfam" id="NF002999">
    <property type="entry name" value="PRK03767.1"/>
    <property type="match status" value="1"/>
</dbReference>
<dbReference type="STRING" id="133383.A0A1R0GQ15"/>
<comment type="caution">
    <text evidence="3">The sequence shown here is derived from an EMBL/GenBank/DDBJ whole genome shotgun (WGS) entry which is preliminary data.</text>
</comment>
<sequence length="203" mass="22157">MNKPTVYVIYHSTYGHLKTLADTIVEGLKATDLVNIEVRQFEETLPQEVLEKMHALPQDKTVPFVTLEDMEKADAFLFGIPTRFGTMGSQVKTFLDSTGGLWAKKALVGKMAGVFVGTGSQSGGQESTTLSFIPMLAHHGMIFVPMGFTHENLFCVDEIVGGSPYGAGSIAPKSSVRPVSDKEKEIAFHQGESFSIIVSKYHK</sequence>
<comment type="similarity">
    <text evidence="1">Belongs to the WrbA family.</text>
</comment>